<gene>
    <name evidence="1" type="ORF">HPB52_009062</name>
</gene>
<reference evidence="1" key="2">
    <citation type="submission" date="2021-09" db="EMBL/GenBank/DDBJ databases">
        <authorList>
            <person name="Jia N."/>
            <person name="Wang J."/>
            <person name="Shi W."/>
            <person name="Du L."/>
            <person name="Sun Y."/>
            <person name="Zhan W."/>
            <person name="Jiang J."/>
            <person name="Wang Q."/>
            <person name="Zhang B."/>
            <person name="Ji P."/>
            <person name="Sakyi L.B."/>
            <person name="Cui X."/>
            <person name="Yuan T."/>
            <person name="Jiang B."/>
            <person name="Yang W."/>
            <person name="Lam T.T.-Y."/>
            <person name="Chang Q."/>
            <person name="Ding S."/>
            <person name="Wang X."/>
            <person name="Zhu J."/>
            <person name="Ruan X."/>
            <person name="Zhao L."/>
            <person name="Wei J."/>
            <person name="Que T."/>
            <person name="Du C."/>
            <person name="Cheng J."/>
            <person name="Dai P."/>
            <person name="Han X."/>
            <person name="Huang E."/>
            <person name="Gao Y."/>
            <person name="Liu J."/>
            <person name="Shao H."/>
            <person name="Ye R."/>
            <person name="Li L."/>
            <person name="Wei W."/>
            <person name="Wang X."/>
            <person name="Wang C."/>
            <person name="Huo Q."/>
            <person name="Li W."/>
            <person name="Guo W."/>
            <person name="Chen H."/>
            <person name="Chen S."/>
            <person name="Zhou L."/>
            <person name="Zhou L."/>
            <person name="Ni X."/>
            <person name="Tian J."/>
            <person name="Zhou Y."/>
            <person name="Sheng Y."/>
            <person name="Liu T."/>
            <person name="Pan Y."/>
            <person name="Xia L."/>
            <person name="Li J."/>
            <person name="Zhao F."/>
            <person name="Cao W."/>
        </authorList>
    </citation>
    <scope>NUCLEOTIDE SEQUENCE</scope>
    <source>
        <strain evidence="1">Rsan-2018</strain>
        <tissue evidence="1">Larvae</tissue>
    </source>
</reference>
<evidence type="ECO:0008006" key="3">
    <source>
        <dbReference type="Google" id="ProtNLM"/>
    </source>
</evidence>
<organism evidence="1 2">
    <name type="scientific">Rhipicephalus sanguineus</name>
    <name type="common">Brown dog tick</name>
    <name type="synonym">Ixodes sanguineus</name>
    <dbReference type="NCBI Taxonomy" id="34632"/>
    <lineage>
        <taxon>Eukaryota</taxon>
        <taxon>Metazoa</taxon>
        <taxon>Ecdysozoa</taxon>
        <taxon>Arthropoda</taxon>
        <taxon>Chelicerata</taxon>
        <taxon>Arachnida</taxon>
        <taxon>Acari</taxon>
        <taxon>Parasitiformes</taxon>
        <taxon>Ixodida</taxon>
        <taxon>Ixodoidea</taxon>
        <taxon>Ixodidae</taxon>
        <taxon>Rhipicephalinae</taxon>
        <taxon>Rhipicephalus</taxon>
        <taxon>Rhipicephalus</taxon>
    </lineage>
</organism>
<accession>A0A9D4PZ32</accession>
<dbReference type="EMBL" id="JABSTV010001249">
    <property type="protein sequence ID" value="KAH7961444.1"/>
    <property type="molecule type" value="Genomic_DNA"/>
</dbReference>
<name>A0A9D4PZ32_RHISA</name>
<sequence length="154" mass="17482">MLETEAADVDIYKDPPVRIVEEITRRQLSVDDNRTAGNSKKTKAKRSRGLPREVHDFIWKKNWEVLPSRQRLHRFGVVPSACCPNCRADKSGEHALLVCPAAKPVWRLVAKDFKIRPPPALDRNRGAFARLAVACALFVIWKRRCLADSIGAER</sequence>
<reference evidence="1" key="1">
    <citation type="journal article" date="2020" name="Cell">
        <title>Large-Scale Comparative Analyses of Tick Genomes Elucidate Their Genetic Diversity and Vector Capacities.</title>
        <authorList>
            <consortium name="Tick Genome and Microbiome Consortium (TIGMIC)"/>
            <person name="Jia N."/>
            <person name="Wang J."/>
            <person name="Shi W."/>
            <person name="Du L."/>
            <person name="Sun Y."/>
            <person name="Zhan W."/>
            <person name="Jiang J.F."/>
            <person name="Wang Q."/>
            <person name="Zhang B."/>
            <person name="Ji P."/>
            <person name="Bell-Sakyi L."/>
            <person name="Cui X.M."/>
            <person name="Yuan T.T."/>
            <person name="Jiang B.G."/>
            <person name="Yang W.F."/>
            <person name="Lam T.T."/>
            <person name="Chang Q.C."/>
            <person name="Ding S.J."/>
            <person name="Wang X.J."/>
            <person name="Zhu J.G."/>
            <person name="Ruan X.D."/>
            <person name="Zhao L."/>
            <person name="Wei J.T."/>
            <person name="Ye R.Z."/>
            <person name="Que T.C."/>
            <person name="Du C.H."/>
            <person name="Zhou Y.H."/>
            <person name="Cheng J.X."/>
            <person name="Dai P.F."/>
            <person name="Guo W.B."/>
            <person name="Han X.H."/>
            <person name="Huang E.J."/>
            <person name="Li L.F."/>
            <person name="Wei W."/>
            <person name="Gao Y.C."/>
            <person name="Liu J.Z."/>
            <person name="Shao H.Z."/>
            <person name="Wang X."/>
            <person name="Wang C.C."/>
            <person name="Yang T.C."/>
            <person name="Huo Q.B."/>
            <person name="Li W."/>
            <person name="Chen H.Y."/>
            <person name="Chen S.E."/>
            <person name="Zhou L.G."/>
            <person name="Ni X.B."/>
            <person name="Tian J.H."/>
            <person name="Sheng Y."/>
            <person name="Liu T."/>
            <person name="Pan Y.S."/>
            <person name="Xia L.Y."/>
            <person name="Li J."/>
            <person name="Zhao F."/>
            <person name="Cao W.C."/>
        </authorList>
    </citation>
    <scope>NUCLEOTIDE SEQUENCE</scope>
    <source>
        <strain evidence="1">Rsan-2018</strain>
    </source>
</reference>
<protein>
    <recommendedName>
        <fullName evidence="3">Reverse transcriptase zinc-binding domain-containing protein</fullName>
    </recommendedName>
</protein>
<comment type="caution">
    <text evidence="1">The sequence shown here is derived from an EMBL/GenBank/DDBJ whole genome shotgun (WGS) entry which is preliminary data.</text>
</comment>
<dbReference type="AlphaFoldDB" id="A0A9D4PZ32"/>
<evidence type="ECO:0000313" key="1">
    <source>
        <dbReference type="EMBL" id="KAH7961444.1"/>
    </source>
</evidence>
<keyword evidence="2" id="KW-1185">Reference proteome</keyword>
<evidence type="ECO:0000313" key="2">
    <source>
        <dbReference type="Proteomes" id="UP000821837"/>
    </source>
</evidence>
<proteinExistence type="predicted"/>
<dbReference type="Proteomes" id="UP000821837">
    <property type="component" value="Chromosome 3"/>
</dbReference>